<dbReference type="InterPro" id="IPR011989">
    <property type="entry name" value="ARM-like"/>
</dbReference>
<dbReference type="SMART" id="SM01349">
    <property type="entry name" value="TOG"/>
    <property type="match status" value="1"/>
</dbReference>
<dbReference type="InterPro" id="IPR056497">
    <property type="entry name" value="HEAT_DAAF5"/>
</dbReference>
<dbReference type="InterPro" id="IPR034085">
    <property type="entry name" value="TOG"/>
</dbReference>
<dbReference type="EMBL" id="OU898276">
    <property type="protein sequence ID" value="CAG9826590.1"/>
    <property type="molecule type" value="Genomic_DNA"/>
</dbReference>
<dbReference type="GO" id="GO:0005737">
    <property type="term" value="C:cytoplasm"/>
    <property type="evidence" value="ECO:0007669"/>
    <property type="project" value="TreeGrafter"/>
</dbReference>
<dbReference type="InterPro" id="IPR016024">
    <property type="entry name" value="ARM-type_fold"/>
</dbReference>
<dbReference type="GO" id="GO:0045505">
    <property type="term" value="F:dynein intermediate chain binding"/>
    <property type="evidence" value="ECO:0007669"/>
    <property type="project" value="TreeGrafter"/>
</dbReference>
<protein>
    <recommendedName>
        <fullName evidence="1">TOG domain-containing protein</fullName>
    </recommendedName>
</protein>
<dbReference type="PANTHER" id="PTHR16216">
    <property type="entry name" value="DYNEIN ASSEMBLY FACTOR 5, AXONEMAL"/>
    <property type="match status" value="1"/>
</dbReference>
<gene>
    <name evidence="2" type="ORF">DIABBA_LOCUS693</name>
</gene>
<dbReference type="OrthoDB" id="413572at2759"/>
<sequence>MENIEGVSQEEKISSIKKMCISLQSENRKERKQTLIDLEKFLSSKENVFSNQELQTIFVDIHIHVLNGLRDKAESVREQTIHFLNVFLIDKLPINDYYLTYVVPILVERLGSVEIIEESEEIRLQLVQFLNAIIAKYSNTAQLVPFLNDTVIILAESVKDKYPAIKELSCQTIVNLSIALPKDFHKQAESLVKPVLTCFSHQRYKVRIEAIKSIGEIIVHSSYKALDESVGPLAEKLFDQIPMVRRAVGQVAAKWLLEYRDRYSFFHKILPLLLTGLNDEVLETRMEAATLWEKVGLQYQKENEKDFKDELDYMTQLPKYYPENIERPNLGCRGLVKRNICKIAPAIARELMSWQEDVRLRCAQLLCSIALHAEEGITQNLQELLLSMYSAARDDDSRVVTNIERASEIIGCFVKCNIWSPLVLPIIEEGPHYGHLTVLQGLVKGAPQEYIHTYIENICKVLAEDSVCCSRKDKYQVEIIKCVKALAEKHKTSTENLTGYYLFKIAISIFALKHPENNDKIKDEEVLDVITKSLQLEKTQQLWSLYSPRVLNHINKNPNLWVTVNEEECIFLTVLTNMKESFGQNLEVIKDILVQALDIECDAESRLKIFYVLATLFEKKEIIFENGQEVTGFLEKLVQDIFVPSLVWHAGATSEAIRTMAASCLQSALLPAEGVELFTQETLQPVVDELLPLLISLLEDASYRSRQIAADCLILLKDNCYRKNIWTVDYLIKIYPEILKRLDDPTDKVRLSALRNLPLLFRDAPEAFKNLIYRSHHELIIDTLVIHFDDDEESVQKMVKDILYEVANINRKELLNKLERHKPVLRNQKGCDEIIESIEGLKITEIEN</sequence>
<dbReference type="GO" id="GO:0036159">
    <property type="term" value="P:inner dynein arm assembly"/>
    <property type="evidence" value="ECO:0007669"/>
    <property type="project" value="TreeGrafter"/>
</dbReference>
<evidence type="ECO:0000313" key="2">
    <source>
        <dbReference type="EMBL" id="CAG9826590.1"/>
    </source>
</evidence>
<reference evidence="2" key="1">
    <citation type="submission" date="2022-01" db="EMBL/GenBank/DDBJ databases">
        <authorList>
            <person name="King R."/>
        </authorList>
    </citation>
    <scope>NUCLEOTIDE SEQUENCE</scope>
</reference>
<dbReference type="GO" id="GO:0036158">
    <property type="term" value="P:outer dynein arm assembly"/>
    <property type="evidence" value="ECO:0007669"/>
    <property type="project" value="TreeGrafter"/>
</dbReference>
<dbReference type="SUPFAM" id="SSF48371">
    <property type="entry name" value="ARM repeat"/>
    <property type="match status" value="2"/>
</dbReference>
<keyword evidence="3" id="KW-1185">Reference proteome</keyword>
<dbReference type="AlphaFoldDB" id="A0A9N9SKS9"/>
<proteinExistence type="predicted"/>
<name>A0A9N9SKS9_DIABA</name>
<dbReference type="PANTHER" id="PTHR16216:SF2">
    <property type="entry name" value="DYNEIN AXONEMAL ASSEMBLY FACTOR 5"/>
    <property type="match status" value="1"/>
</dbReference>
<evidence type="ECO:0000313" key="3">
    <source>
        <dbReference type="Proteomes" id="UP001153709"/>
    </source>
</evidence>
<dbReference type="Gene3D" id="1.25.10.10">
    <property type="entry name" value="Leucine-rich Repeat Variant"/>
    <property type="match status" value="3"/>
</dbReference>
<dbReference type="Proteomes" id="UP001153709">
    <property type="component" value="Chromosome 1"/>
</dbReference>
<evidence type="ECO:0000259" key="1">
    <source>
        <dbReference type="SMART" id="SM01349"/>
    </source>
</evidence>
<dbReference type="GO" id="GO:0003341">
    <property type="term" value="P:cilium movement"/>
    <property type="evidence" value="ECO:0007669"/>
    <property type="project" value="TreeGrafter"/>
</dbReference>
<dbReference type="Pfam" id="PF25757">
    <property type="entry name" value="TPR_DNAAF5"/>
    <property type="match status" value="1"/>
</dbReference>
<organism evidence="2 3">
    <name type="scientific">Diabrotica balteata</name>
    <name type="common">Banded cucumber beetle</name>
    <dbReference type="NCBI Taxonomy" id="107213"/>
    <lineage>
        <taxon>Eukaryota</taxon>
        <taxon>Metazoa</taxon>
        <taxon>Ecdysozoa</taxon>
        <taxon>Arthropoda</taxon>
        <taxon>Hexapoda</taxon>
        <taxon>Insecta</taxon>
        <taxon>Pterygota</taxon>
        <taxon>Neoptera</taxon>
        <taxon>Endopterygota</taxon>
        <taxon>Coleoptera</taxon>
        <taxon>Polyphaga</taxon>
        <taxon>Cucujiformia</taxon>
        <taxon>Chrysomeloidea</taxon>
        <taxon>Chrysomelidae</taxon>
        <taxon>Galerucinae</taxon>
        <taxon>Diabroticina</taxon>
        <taxon>Diabroticites</taxon>
        <taxon>Diabrotica</taxon>
    </lineage>
</organism>
<dbReference type="Pfam" id="PF24573">
    <property type="entry name" value="HEAT_DAAF5"/>
    <property type="match status" value="1"/>
</dbReference>
<dbReference type="InterPro" id="IPR052623">
    <property type="entry name" value="DAAF5"/>
</dbReference>
<feature type="domain" description="TOG" evidence="1">
    <location>
        <begin position="2"/>
        <end position="254"/>
    </location>
</feature>
<accession>A0A9N9SKS9</accession>
<dbReference type="InterPro" id="IPR057978">
    <property type="entry name" value="TPR_DAAF5"/>
</dbReference>